<evidence type="ECO:0000313" key="11">
    <source>
        <dbReference type="EMBL" id="REF73202.1"/>
    </source>
</evidence>
<feature type="transmembrane region" description="Helical" evidence="9">
    <location>
        <begin position="191"/>
        <end position="209"/>
    </location>
</feature>
<sequence>MPPDMFASGIAPQDYWLMAEGAWRTILMTLSAGVLATLLGVALGLLKLMPWRGLRHLLDTVTDSLRCVPLLVQVTLIYSGLAVLGFRIGAFTAGTVALGLFAAGYISEVVREAAQAVPGNLRRAARGLGMTRFQEYWYVVLPLGIRQGFPSWLGIILGIVKDTSVVAVIGYVELLRATQNIITRTQDPLPLLSLAAVFYFLICFPLSMLGRRLEHMMNGGAVR</sequence>
<feature type="transmembrane region" description="Helical" evidence="9">
    <location>
        <begin position="67"/>
        <end position="84"/>
    </location>
</feature>
<evidence type="ECO:0000256" key="6">
    <source>
        <dbReference type="ARBA" id="ARBA00022970"/>
    </source>
</evidence>
<evidence type="ECO:0000256" key="9">
    <source>
        <dbReference type="RuleBase" id="RU363032"/>
    </source>
</evidence>
<feature type="transmembrane region" description="Helical" evidence="9">
    <location>
        <begin position="152"/>
        <end position="171"/>
    </location>
</feature>
<dbReference type="GO" id="GO:0015184">
    <property type="term" value="F:L-cystine transmembrane transporter activity"/>
    <property type="evidence" value="ECO:0007669"/>
    <property type="project" value="TreeGrafter"/>
</dbReference>
<evidence type="ECO:0000259" key="10">
    <source>
        <dbReference type="PROSITE" id="PS50928"/>
    </source>
</evidence>
<name>A0A3D9XY62_PARVE</name>
<dbReference type="PANTHER" id="PTHR30614">
    <property type="entry name" value="MEMBRANE COMPONENT OF AMINO ACID ABC TRANSPORTER"/>
    <property type="match status" value="1"/>
</dbReference>
<evidence type="ECO:0000256" key="8">
    <source>
        <dbReference type="ARBA" id="ARBA00023136"/>
    </source>
</evidence>
<organism evidence="11 12">
    <name type="scientific">Paracoccus versutus</name>
    <name type="common">Thiobacillus versutus</name>
    <dbReference type="NCBI Taxonomy" id="34007"/>
    <lineage>
        <taxon>Bacteria</taxon>
        <taxon>Pseudomonadati</taxon>
        <taxon>Pseudomonadota</taxon>
        <taxon>Alphaproteobacteria</taxon>
        <taxon>Rhodobacterales</taxon>
        <taxon>Paracoccaceae</taxon>
        <taxon>Paracoccus</taxon>
    </lineage>
</organism>
<proteinExistence type="inferred from homology"/>
<evidence type="ECO:0000256" key="4">
    <source>
        <dbReference type="ARBA" id="ARBA00022475"/>
    </source>
</evidence>
<comment type="caution">
    <text evidence="11">The sequence shown here is derived from an EMBL/GenBank/DDBJ whole genome shotgun (WGS) entry which is preliminary data.</text>
</comment>
<dbReference type="PANTHER" id="PTHR30614:SF0">
    <property type="entry name" value="L-CYSTINE TRANSPORT SYSTEM PERMEASE PROTEIN TCYL"/>
    <property type="match status" value="1"/>
</dbReference>
<evidence type="ECO:0000256" key="5">
    <source>
        <dbReference type="ARBA" id="ARBA00022692"/>
    </source>
</evidence>
<dbReference type="InterPro" id="IPR000515">
    <property type="entry name" value="MetI-like"/>
</dbReference>
<dbReference type="CDD" id="cd06261">
    <property type="entry name" value="TM_PBP2"/>
    <property type="match status" value="1"/>
</dbReference>
<dbReference type="NCBIfam" id="TIGR01726">
    <property type="entry name" value="HEQRo_perm_3TM"/>
    <property type="match status" value="1"/>
</dbReference>
<keyword evidence="4" id="KW-1003">Cell membrane</keyword>
<dbReference type="PROSITE" id="PS50928">
    <property type="entry name" value="ABC_TM1"/>
    <property type="match status" value="1"/>
</dbReference>
<dbReference type="Pfam" id="PF00528">
    <property type="entry name" value="BPD_transp_1"/>
    <property type="match status" value="1"/>
</dbReference>
<dbReference type="Proteomes" id="UP000256941">
    <property type="component" value="Unassembled WGS sequence"/>
</dbReference>
<dbReference type="InterPro" id="IPR043429">
    <property type="entry name" value="ArtM/GltK/GlnP/TcyL/YhdX-like"/>
</dbReference>
<reference evidence="11 12" key="1">
    <citation type="submission" date="2018-08" db="EMBL/GenBank/DDBJ databases">
        <title>Genomic Encyclopedia of Archaeal and Bacterial Type Strains, Phase II (KMG-II): from individual species to whole genera.</title>
        <authorList>
            <person name="Goeker M."/>
        </authorList>
    </citation>
    <scope>NUCLEOTIDE SEQUENCE [LARGE SCALE GENOMIC DNA]</scope>
    <source>
        <strain evidence="11 12">DSM 17099</strain>
    </source>
</reference>
<accession>A0A3D9XY62</accession>
<dbReference type="AlphaFoldDB" id="A0A3D9XY62"/>
<keyword evidence="7 9" id="KW-1133">Transmembrane helix</keyword>
<protein>
    <submittedName>
        <fullName evidence="11">Amino acid ABC transporter membrane protein 2 (PAAT family)</fullName>
    </submittedName>
</protein>
<keyword evidence="6" id="KW-0029">Amino-acid transport</keyword>
<feature type="domain" description="ABC transmembrane type-1" evidence="10">
    <location>
        <begin position="22"/>
        <end position="210"/>
    </location>
</feature>
<dbReference type="RefSeq" id="WP_083539254.1">
    <property type="nucleotide sequence ID" value="NZ_CP038196.1"/>
</dbReference>
<dbReference type="GO" id="GO:0043190">
    <property type="term" value="C:ATP-binding cassette (ABC) transporter complex"/>
    <property type="evidence" value="ECO:0007669"/>
    <property type="project" value="InterPro"/>
</dbReference>
<dbReference type="InterPro" id="IPR035906">
    <property type="entry name" value="MetI-like_sf"/>
</dbReference>
<keyword evidence="8 9" id="KW-0472">Membrane</keyword>
<evidence type="ECO:0000256" key="7">
    <source>
        <dbReference type="ARBA" id="ARBA00022989"/>
    </source>
</evidence>
<comment type="similarity">
    <text evidence="2">Belongs to the binding-protein-dependent transport system permease family. HisMQ subfamily.</text>
</comment>
<dbReference type="Gene3D" id="1.10.3720.10">
    <property type="entry name" value="MetI-like"/>
    <property type="match status" value="1"/>
</dbReference>
<evidence type="ECO:0000256" key="2">
    <source>
        <dbReference type="ARBA" id="ARBA00010072"/>
    </source>
</evidence>
<comment type="subcellular location">
    <subcellularLocation>
        <location evidence="1">Cell inner membrane</location>
        <topology evidence="1">Multi-pass membrane protein</topology>
    </subcellularLocation>
    <subcellularLocation>
        <location evidence="9">Cell membrane</location>
        <topology evidence="9">Multi-pass membrane protein</topology>
    </subcellularLocation>
</comment>
<dbReference type="SUPFAM" id="SSF161098">
    <property type="entry name" value="MetI-like"/>
    <property type="match status" value="1"/>
</dbReference>
<keyword evidence="5 9" id="KW-0812">Transmembrane</keyword>
<gene>
    <name evidence="11" type="ORF">BDD41_1733</name>
</gene>
<feature type="transmembrane region" description="Helical" evidence="9">
    <location>
        <begin position="26"/>
        <end position="46"/>
    </location>
</feature>
<keyword evidence="3 9" id="KW-0813">Transport</keyword>
<dbReference type="EMBL" id="QTUJ01000001">
    <property type="protein sequence ID" value="REF73202.1"/>
    <property type="molecule type" value="Genomic_DNA"/>
</dbReference>
<dbReference type="InterPro" id="IPR010065">
    <property type="entry name" value="AA_ABC_transptr_permease_3TM"/>
</dbReference>
<evidence type="ECO:0000313" key="12">
    <source>
        <dbReference type="Proteomes" id="UP000256941"/>
    </source>
</evidence>
<evidence type="ECO:0000256" key="1">
    <source>
        <dbReference type="ARBA" id="ARBA00004429"/>
    </source>
</evidence>
<evidence type="ECO:0000256" key="3">
    <source>
        <dbReference type="ARBA" id="ARBA00022448"/>
    </source>
</evidence>